<proteinExistence type="predicted"/>
<dbReference type="GO" id="GO:0031543">
    <property type="term" value="F:peptidyl-proline dioxygenase activity"/>
    <property type="evidence" value="ECO:0007669"/>
    <property type="project" value="TreeGrafter"/>
</dbReference>
<evidence type="ECO:0000256" key="2">
    <source>
        <dbReference type="ARBA" id="ARBA00022896"/>
    </source>
</evidence>
<dbReference type="InterPro" id="IPR019601">
    <property type="entry name" value="Oxoglutarate/Fe-dep_Oase_C"/>
</dbReference>
<keyword evidence="3" id="KW-0223">Dioxygenase</keyword>
<name>A0A2T9YKW1_9FUNG</name>
<dbReference type="GO" id="GO:0005506">
    <property type="term" value="F:iron ion binding"/>
    <property type="evidence" value="ECO:0007669"/>
    <property type="project" value="InterPro"/>
</dbReference>
<evidence type="ECO:0000313" key="8">
    <source>
        <dbReference type="Proteomes" id="UP000245383"/>
    </source>
</evidence>
<dbReference type="Pfam" id="PF10637">
    <property type="entry name" value="Ofd1_CTDD"/>
    <property type="match status" value="1"/>
</dbReference>
<dbReference type="PANTHER" id="PTHR12117">
    <property type="entry name" value="HISTONE ACETYLTRANSFERASE COMPLEX"/>
    <property type="match status" value="1"/>
</dbReference>
<comment type="caution">
    <text evidence="7">The sequence shown here is derived from an EMBL/GenBank/DDBJ whole genome shotgun (WGS) entry which is preliminary data.</text>
</comment>
<evidence type="ECO:0000256" key="5">
    <source>
        <dbReference type="SAM" id="MobiDB-lite"/>
    </source>
</evidence>
<feature type="region of interest" description="Disordered" evidence="5">
    <location>
        <begin position="1"/>
        <end position="21"/>
    </location>
</feature>
<dbReference type="OrthoDB" id="430522at2759"/>
<evidence type="ECO:0000256" key="4">
    <source>
        <dbReference type="ARBA" id="ARBA00023002"/>
    </source>
</evidence>
<evidence type="ECO:0000256" key="3">
    <source>
        <dbReference type="ARBA" id="ARBA00022964"/>
    </source>
</evidence>
<gene>
    <name evidence="7" type="ORF">BB561_003510</name>
</gene>
<dbReference type="GO" id="GO:0031418">
    <property type="term" value="F:L-ascorbic acid binding"/>
    <property type="evidence" value="ECO:0007669"/>
    <property type="project" value="UniProtKB-KW"/>
</dbReference>
<evidence type="ECO:0000256" key="1">
    <source>
        <dbReference type="ARBA" id="ARBA00001961"/>
    </source>
</evidence>
<dbReference type="InterPro" id="IPR051842">
    <property type="entry name" value="uS12_prolyl_hydroxylase"/>
</dbReference>
<dbReference type="SMART" id="SM00702">
    <property type="entry name" value="P4Hc"/>
    <property type="match status" value="1"/>
</dbReference>
<evidence type="ECO:0000313" key="7">
    <source>
        <dbReference type="EMBL" id="PVU92968.1"/>
    </source>
</evidence>
<keyword evidence="2" id="KW-0847">Vitamin C</keyword>
<dbReference type="InterPro" id="IPR039558">
    <property type="entry name" value="TPA1/OFD1_N"/>
</dbReference>
<accession>A0A2T9YKW1</accession>
<keyword evidence="8" id="KW-1185">Reference proteome</keyword>
<keyword evidence="4" id="KW-0560">Oxidoreductase</keyword>
<dbReference type="STRING" id="133385.A0A2T9YKW1"/>
<feature type="domain" description="Prolyl 4-hydroxylase alpha subunit" evidence="6">
    <location>
        <begin position="93"/>
        <end position="291"/>
    </location>
</feature>
<dbReference type="Proteomes" id="UP000245383">
    <property type="component" value="Unassembled WGS sequence"/>
</dbReference>
<dbReference type="Pfam" id="PF13661">
    <property type="entry name" value="2OG-FeII_Oxy_4"/>
    <property type="match status" value="1"/>
</dbReference>
<dbReference type="GO" id="GO:0005737">
    <property type="term" value="C:cytoplasm"/>
    <property type="evidence" value="ECO:0007669"/>
    <property type="project" value="TreeGrafter"/>
</dbReference>
<dbReference type="AlphaFoldDB" id="A0A2T9YKW1"/>
<dbReference type="Gene3D" id="2.60.120.620">
    <property type="entry name" value="q2cbj1_9rhob like domain"/>
    <property type="match status" value="2"/>
</dbReference>
<dbReference type="GO" id="GO:0006449">
    <property type="term" value="P:regulation of translational termination"/>
    <property type="evidence" value="ECO:0007669"/>
    <property type="project" value="TreeGrafter"/>
</dbReference>
<comment type="cofactor">
    <cofactor evidence="1">
        <name>L-ascorbate</name>
        <dbReference type="ChEBI" id="CHEBI:38290"/>
    </cofactor>
</comment>
<reference evidence="7 8" key="1">
    <citation type="journal article" date="2018" name="MBio">
        <title>Comparative Genomics Reveals the Core Gene Toolbox for the Fungus-Insect Symbiosis.</title>
        <authorList>
            <person name="Wang Y."/>
            <person name="Stata M."/>
            <person name="Wang W."/>
            <person name="Stajich J.E."/>
            <person name="White M.M."/>
            <person name="Moncalvo J.M."/>
        </authorList>
    </citation>
    <scope>NUCLEOTIDE SEQUENCE [LARGE SCALE GENOMIC DNA]</scope>
    <source>
        <strain evidence="7 8">SWE-8-4</strain>
    </source>
</reference>
<organism evidence="7 8">
    <name type="scientific">Smittium simulii</name>
    <dbReference type="NCBI Taxonomy" id="133385"/>
    <lineage>
        <taxon>Eukaryota</taxon>
        <taxon>Fungi</taxon>
        <taxon>Fungi incertae sedis</taxon>
        <taxon>Zoopagomycota</taxon>
        <taxon>Kickxellomycotina</taxon>
        <taxon>Harpellomycetes</taxon>
        <taxon>Harpellales</taxon>
        <taxon>Legeriomycetaceae</taxon>
        <taxon>Smittium</taxon>
    </lineage>
</organism>
<sequence length="580" mass="66871">MPNINSEDSTKKHESTLDPNNIFTTKKPKLCSTNPQVALENKLLDSRFTKSFNELFLDQTCLKTKNICLNSSDFLVTETEDFNQNSSTKAQENLTQLAKIISSPFKVGFLYNVFSATYLKELKTELAALEWKHRSNDLYDFYQTNDLSSISNNASKINLLYTYLKSDAFISYLESLSGTNLLRNRIDMAAQQYKKGGYLLCHDDAVSGQKIRRKIAYIIYLVEEDWKIEDGGSLGLFSKDQNNQPTSVSTTSLPIFNTIAFFITGESSYHEVQEVLRIDGESRWSITGWFYEQLSESCVKNDPEFIDAFDKIYNIVSEPAPITSYYSTRNVIQESNQNNSLVEFFVNDDYLKITNKSKIQDAFLENSSIELKSFLKPRIYNQLIHELCMCDNWREKWNSICEMPPTVRKYYLLNMDNLNHSSEHKIMNLNKSTDIDDFIKDGVTLSVINFFKSKEFAELLSDLTSLELLKVSSETRMLTAGSYTLAHDKVNEPEGLDVIFSFMPNKSVDNNNKSDNNTWDPIMWDGTTHYIADKDELLTLEPDHNTISIVYRTDETKRFIKCIKSEAKFSRFEFSMVFLE</sequence>
<dbReference type="PANTHER" id="PTHR12117:SF0">
    <property type="entry name" value="PROLYL 3-HYDROXYLASE OGFOD1"/>
    <property type="match status" value="1"/>
</dbReference>
<dbReference type="EMBL" id="MBFR01000143">
    <property type="protein sequence ID" value="PVU92968.1"/>
    <property type="molecule type" value="Genomic_DNA"/>
</dbReference>
<dbReference type="InterPro" id="IPR006620">
    <property type="entry name" value="Pro_4_hyd_alph"/>
</dbReference>
<protein>
    <recommendedName>
        <fullName evidence="6">Prolyl 4-hydroxylase alpha subunit domain-containing protein</fullName>
    </recommendedName>
</protein>
<evidence type="ECO:0000259" key="6">
    <source>
        <dbReference type="SMART" id="SM00702"/>
    </source>
</evidence>